<gene>
    <name evidence="3" type="ORF">PCOR1329_LOCUS54881</name>
</gene>
<comment type="similarity">
    <text evidence="1">Belongs to the glycosyltransferase 47 family.</text>
</comment>
<protein>
    <recommendedName>
        <fullName evidence="2">Exostosin GT47 domain-containing protein</fullName>
    </recommendedName>
</protein>
<dbReference type="InterPro" id="IPR040911">
    <property type="entry name" value="Exostosin_GT47"/>
</dbReference>
<feature type="domain" description="Exostosin GT47" evidence="2">
    <location>
        <begin position="34"/>
        <end position="119"/>
    </location>
</feature>
<organism evidence="3 4">
    <name type="scientific">Prorocentrum cordatum</name>
    <dbReference type="NCBI Taxonomy" id="2364126"/>
    <lineage>
        <taxon>Eukaryota</taxon>
        <taxon>Sar</taxon>
        <taxon>Alveolata</taxon>
        <taxon>Dinophyceae</taxon>
        <taxon>Prorocentrales</taxon>
        <taxon>Prorocentraceae</taxon>
        <taxon>Prorocentrum</taxon>
    </lineage>
</organism>
<dbReference type="Proteomes" id="UP001189429">
    <property type="component" value="Unassembled WGS sequence"/>
</dbReference>
<evidence type="ECO:0000256" key="1">
    <source>
        <dbReference type="ARBA" id="ARBA00010271"/>
    </source>
</evidence>
<evidence type="ECO:0000313" key="4">
    <source>
        <dbReference type="Proteomes" id="UP001189429"/>
    </source>
</evidence>
<name>A0ABN9V632_9DINO</name>
<proteinExistence type="inferred from homology"/>
<dbReference type="InterPro" id="IPR004263">
    <property type="entry name" value="Exostosin"/>
</dbReference>
<sequence>MYGGVGPVLQPFSAESFPEDGLALRFWSFLRQVQNLSGAKGFKITDDAFCGGEDQKAYDDVLMDSVFGIVPKGSEHYSHRLTEVIAAGAVPVIINDDFLAPYALGDVDKWAVRVPEFTVGLMPAKLESMSNASICEMKRRGAGLMHF</sequence>
<dbReference type="PANTHER" id="PTHR11062">
    <property type="entry name" value="EXOSTOSIN HEPARAN SULFATE GLYCOSYLTRANSFERASE -RELATED"/>
    <property type="match status" value="1"/>
</dbReference>
<feature type="non-terminal residue" evidence="3">
    <location>
        <position position="147"/>
    </location>
</feature>
<keyword evidence="4" id="KW-1185">Reference proteome</keyword>
<reference evidence="3" key="1">
    <citation type="submission" date="2023-10" db="EMBL/GenBank/DDBJ databases">
        <authorList>
            <person name="Chen Y."/>
            <person name="Shah S."/>
            <person name="Dougan E. K."/>
            <person name="Thang M."/>
            <person name="Chan C."/>
        </authorList>
    </citation>
    <scope>NUCLEOTIDE SEQUENCE [LARGE SCALE GENOMIC DNA]</scope>
</reference>
<evidence type="ECO:0000259" key="2">
    <source>
        <dbReference type="Pfam" id="PF03016"/>
    </source>
</evidence>
<accession>A0ABN9V632</accession>
<dbReference type="EMBL" id="CAUYUJ010016716">
    <property type="protein sequence ID" value="CAK0868112.1"/>
    <property type="molecule type" value="Genomic_DNA"/>
</dbReference>
<dbReference type="Pfam" id="PF03016">
    <property type="entry name" value="Exostosin_GT47"/>
    <property type="match status" value="1"/>
</dbReference>
<evidence type="ECO:0000313" key="3">
    <source>
        <dbReference type="EMBL" id="CAK0868112.1"/>
    </source>
</evidence>
<comment type="caution">
    <text evidence="3">The sequence shown here is derived from an EMBL/GenBank/DDBJ whole genome shotgun (WGS) entry which is preliminary data.</text>
</comment>